<protein>
    <submittedName>
        <fullName evidence="5">Uncharacterized protein</fullName>
    </submittedName>
</protein>
<dbReference type="PANTHER" id="PTHR46953:SF1">
    <property type="entry name" value="G-PROTEIN COUPLED RECEPTOR MTH-LIKE 1-RELATED"/>
    <property type="match status" value="1"/>
</dbReference>
<keyword evidence="6" id="KW-1185">Reference proteome</keyword>
<keyword evidence="4" id="KW-1133">Transmembrane helix</keyword>
<evidence type="ECO:0000256" key="1">
    <source>
        <dbReference type="ARBA" id="ARBA00008979"/>
    </source>
</evidence>
<evidence type="ECO:0000313" key="6">
    <source>
        <dbReference type="Proteomes" id="UP000677054"/>
    </source>
</evidence>
<dbReference type="EMBL" id="CAJPEV010004690">
    <property type="protein sequence ID" value="CAG0902170.1"/>
    <property type="molecule type" value="Genomic_DNA"/>
</dbReference>
<dbReference type="SUPFAM" id="SSF63877">
    <property type="entry name" value="Methuselah ectodomain"/>
    <property type="match status" value="2"/>
</dbReference>
<comment type="similarity">
    <text evidence="1">Belongs to the G-protein coupled receptor 2 family. Mth subfamily.</text>
</comment>
<dbReference type="PANTHER" id="PTHR46953">
    <property type="entry name" value="G-PROTEIN COUPLED RECEPTOR MTH-LIKE 1-RELATED"/>
    <property type="match status" value="1"/>
</dbReference>
<keyword evidence="3" id="KW-0807">Transducer</keyword>
<dbReference type="InterPro" id="IPR036272">
    <property type="entry name" value="Methuselah_N_sf"/>
</dbReference>
<keyword evidence="4" id="KW-0812">Transmembrane</keyword>
<feature type="transmembrane region" description="Helical" evidence="4">
    <location>
        <begin position="429"/>
        <end position="453"/>
    </location>
</feature>
<dbReference type="Proteomes" id="UP000677054">
    <property type="component" value="Unassembled WGS sequence"/>
</dbReference>
<organism evidence="5">
    <name type="scientific">Darwinula stevensoni</name>
    <dbReference type="NCBI Taxonomy" id="69355"/>
    <lineage>
        <taxon>Eukaryota</taxon>
        <taxon>Metazoa</taxon>
        <taxon>Ecdysozoa</taxon>
        <taxon>Arthropoda</taxon>
        <taxon>Crustacea</taxon>
        <taxon>Oligostraca</taxon>
        <taxon>Ostracoda</taxon>
        <taxon>Podocopa</taxon>
        <taxon>Podocopida</taxon>
        <taxon>Darwinulocopina</taxon>
        <taxon>Darwinuloidea</taxon>
        <taxon>Darwinulidae</taxon>
        <taxon>Darwinula</taxon>
    </lineage>
</organism>
<name>A0A7R9AEB1_9CRUS</name>
<feature type="transmembrane region" description="Helical" evidence="4">
    <location>
        <begin position="459"/>
        <end position="481"/>
    </location>
</feature>
<dbReference type="Gene3D" id="1.20.1070.10">
    <property type="entry name" value="Rhodopsin 7-helix transmembrane proteins"/>
    <property type="match status" value="1"/>
</dbReference>
<proteinExistence type="inferred from homology"/>
<sequence length="584" mass="64748">MIGPETTPSPKDEDASSQRRSTDCLLSCTKAWVRPEVRRKGQSRECEMVPCWGCVFSILFVGFPGGCRMSQEKFSEAKCCPGPDNHATYNANEGVASCRGAGASPTSPPDCRAELGVHLSNSSHLDSISASGSFCHDDFLVREGDNDTILEAYLFCNSVKSDRNQAKKTILLPKCCPLEEGFDRVQRMCVSRPFHGTLPRLNSMEAETWDPSRYYYLVRVDDLASNPCSKKYLRPGKDPRQHYEVQETGRLRVRAMNDTYPIGEYCLDHFLLANGSWIQMALACDPEEKRILQECEDRVCVQKCCPLGQFLHKSEKRPQCIPGGVAWDHRNLFGSHSESRSLPEKEVHNITSYPKCPGISGAGHLLQPTEDPRDSFSLTSSGALQIEAGISIPVPRYCIDYAGNSSEATQLVALVCAMEISHEESDTMYFIKSVLIILLAVFLLLTFLLYLALPESTSVHGVTLLSYVGCLLVASVALIVGQIGAHNGISNSFCLASVLLTFYGYLAAFFWLNVMSFDVWFTVRRERNMKLIGYNLYAYGASAVIFIIACILEFTPGIPPHIIKLDVDPEQRCGFNGTQSHSSN</sequence>
<dbReference type="OrthoDB" id="6134459at2759"/>
<evidence type="ECO:0000256" key="3">
    <source>
        <dbReference type="ARBA" id="ARBA00023040"/>
    </source>
</evidence>
<feature type="transmembrane region" description="Helical" evidence="4">
    <location>
        <begin position="493"/>
        <end position="512"/>
    </location>
</feature>
<dbReference type="Gene3D" id="2.170.180.11">
    <property type="entry name" value="Methuselah ectodomain, domain 2"/>
    <property type="match status" value="1"/>
</dbReference>
<gene>
    <name evidence="5" type="ORF">DSTB1V02_LOCUS12419</name>
</gene>
<dbReference type="EMBL" id="LR904207">
    <property type="protein sequence ID" value="CAD7252663.1"/>
    <property type="molecule type" value="Genomic_DNA"/>
</dbReference>
<evidence type="ECO:0000256" key="2">
    <source>
        <dbReference type="ARBA" id="ARBA00022729"/>
    </source>
</evidence>
<feature type="transmembrane region" description="Helical" evidence="4">
    <location>
        <begin position="532"/>
        <end position="554"/>
    </location>
</feature>
<dbReference type="InterPro" id="IPR023311">
    <property type="entry name" value="Methusela_ecto_dom_2"/>
</dbReference>
<keyword evidence="3" id="KW-0675">Receptor</keyword>
<keyword evidence="4" id="KW-0472">Membrane</keyword>
<evidence type="ECO:0000313" key="5">
    <source>
        <dbReference type="EMBL" id="CAD7252663.1"/>
    </source>
</evidence>
<keyword evidence="3" id="KW-0297">G-protein coupled receptor</keyword>
<dbReference type="InterPro" id="IPR052808">
    <property type="entry name" value="GPCR_Mth-like"/>
</dbReference>
<accession>A0A7R9AEB1</accession>
<dbReference type="AlphaFoldDB" id="A0A7R9AEB1"/>
<reference evidence="5" key="1">
    <citation type="submission" date="2020-11" db="EMBL/GenBank/DDBJ databases">
        <authorList>
            <person name="Tran Van P."/>
        </authorList>
    </citation>
    <scope>NUCLEOTIDE SEQUENCE</scope>
</reference>
<dbReference type="GO" id="GO:0004930">
    <property type="term" value="F:G protein-coupled receptor activity"/>
    <property type="evidence" value="ECO:0007669"/>
    <property type="project" value="UniProtKB-KW"/>
</dbReference>
<keyword evidence="2" id="KW-0732">Signal</keyword>
<evidence type="ECO:0000256" key="4">
    <source>
        <dbReference type="SAM" id="Phobius"/>
    </source>
</evidence>